<protein>
    <submittedName>
        <fullName evidence="1">Phage holin</fullName>
    </submittedName>
</protein>
<accession>A0ABW1WDB2</accession>
<dbReference type="InterPro" id="IPR006485">
    <property type="entry name" value="Phage-like_holin"/>
</dbReference>
<sequence length="92" mass="9542">MAKINWKLRLQNKVTVMAIATASIAVASAVVNLGNVAGLWSIKFDSAQVTSVTLNAITVVFGALGSLGIVHDPTTAGVGDSEQALTYTEPKK</sequence>
<reference evidence="2" key="1">
    <citation type="journal article" date="2019" name="Int. J. Syst. Evol. Microbiol.">
        <title>The Global Catalogue of Microorganisms (GCM) 10K type strain sequencing project: providing services to taxonomists for standard genome sequencing and annotation.</title>
        <authorList>
            <consortium name="The Broad Institute Genomics Platform"/>
            <consortium name="The Broad Institute Genome Sequencing Center for Infectious Disease"/>
            <person name="Wu L."/>
            <person name="Ma J."/>
        </authorList>
    </citation>
    <scope>NUCLEOTIDE SEQUENCE [LARGE SCALE GENOMIC DNA]</scope>
    <source>
        <strain evidence="2">CCUG 42001</strain>
    </source>
</reference>
<keyword evidence="2" id="KW-1185">Reference proteome</keyword>
<evidence type="ECO:0000313" key="2">
    <source>
        <dbReference type="Proteomes" id="UP001596267"/>
    </source>
</evidence>
<evidence type="ECO:0000313" key="1">
    <source>
        <dbReference type="EMBL" id="MFC6385115.1"/>
    </source>
</evidence>
<name>A0ABW1WDB2_9BACL</name>
<dbReference type="EMBL" id="JBHSTQ010000001">
    <property type="protein sequence ID" value="MFC6385115.1"/>
    <property type="molecule type" value="Genomic_DNA"/>
</dbReference>
<dbReference type="NCBIfam" id="TIGR01598">
    <property type="entry name" value="holin_phiLC3"/>
    <property type="match status" value="1"/>
</dbReference>
<dbReference type="Pfam" id="PF04531">
    <property type="entry name" value="Phage_holin_1"/>
    <property type="match status" value="1"/>
</dbReference>
<gene>
    <name evidence="1" type="ORF">ACFP7A_00750</name>
</gene>
<comment type="caution">
    <text evidence="1">The sequence shown here is derived from an EMBL/GenBank/DDBJ whole genome shotgun (WGS) entry which is preliminary data.</text>
</comment>
<organism evidence="1 2">
    <name type="scientific">Sporolactobacillus kofuensis</name>
    <dbReference type="NCBI Taxonomy" id="269672"/>
    <lineage>
        <taxon>Bacteria</taxon>
        <taxon>Bacillati</taxon>
        <taxon>Bacillota</taxon>
        <taxon>Bacilli</taxon>
        <taxon>Bacillales</taxon>
        <taxon>Sporolactobacillaceae</taxon>
        <taxon>Sporolactobacillus</taxon>
    </lineage>
</organism>
<proteinExistence type="predicted"/>
<dbReference type="Proteomes" id="UP001596267">
    <property type="component" value="Unassembled WGS sequence"/>
</dbReference>
<dbReference type="RefSeq" id="WP_253053739.1">
    <property type="nucleotide sequence ID" value="NZ_JAMXWN010000005.1"/>
</dbReference>